<keyword evidence="5" id="KW-0418">Kinase</keyword>
<dbReference type="InterPro" id="IPR022673">
    <property type="entry name" value="Hexokinase_C"/>
</dbReference>
<sequence>METDEGKLAIFGKWLETGCMDDYVLTIENIVRLNRICLIVSSRAATLAAVEITAIIERQNIITTLNDSIIIGVSGSTFEKYPHMEERVKKVLNHWFGDKVLQRIHLDIAKDRGGIGGALVAMLYSGFRNNYPITLLTF</sequence>
<feature type="domain" description="Hexokinase C-terminal" evidence="6">
    <location>
        <begin position="25"/>
        <end position="122"/>
    </location>
</feature>
<protein>
    <recommendedName>
        <fullName evidence="5">Phosphotransferase</fullName>
        <ecNumber evidence="5">2.7.1.-</ecNumber>
    </recommendedName>
</protein>
<dbReference type="GO" id="GO:0005524">
    <property type="term" value="F:ATP binding"/>
    <property type="evidence" value="ECO:0007669"/>
    <property type="project" value="UniProtKB-UniRule"/>
</dbReference>
<gene>
    <name evidence="7" type="ORF">INT45_014098</name>
</gene>
<dbReference type="GO" id="GO:0006006">
    <property type="term" value="P:glucose metabolic process"/>
    <property type="evidence" value="ECO:0007669"/>
    <property type="project" value="TreeGrafter"/>
</dbReference>
<keyword evidence="5" id="KW-0547">Nucleotide-binding</keyword>
<dbReference type="InterPro" id="IPR043129">
    <property type="entry name" value="ATPase_NBD"/>
</dbReference>
<dbReference type="Gene3D" id="3.40.367.20">
    <property type="match status" value="1"/>
</dbReference>
<keyword evidence="3 5" id="KW-0324">Glycolysis</keyword>
<evidence type="ECO:0000256" key="3">
    <source>
        <dbReference type="ARBA" id="ARBA00023152"/>
    </source>
</evidence>
<dbReference type="Pfam" id="PF03727">
    <property type="entry name" value="Hexokinase_2"/>
    <property type="match status" value="1"/>
</dbReference>
<dbReference type="GO" id="GO:0005829">
    <property type="term" value="C:cytosol"/>
    <property type="evidence" value="ECO:0007669"/>
    <property type="project" value="TreeGrafter"/>
</dbReference>
<organism evidence="7 8">
    <name type="scientific">Circinella minor</name>
    <dbReference type="NCBI Taxonomy" id="1195481"/>
    <lineage>
        <taxon>Eukaryota</taxon>
        <taxon>Fungi</taxon>
        <taxon>Fungi incertae sedis</taxon>
        <taxon>Mucoromycota</taxon>
        <taxon>Mucoromycotina</taxon>
        <taxon>Mucoromycetes</taxon>
        <taxon>Mucorales</taxon>
        <taxon>Lichtheimiaceae</taxon>
        <taxon>Circinella</taxon>
    </lineage>
</organism>
<evidence type="ECO:0000313" key="7">
    <source>
        <dbReference type="EMBL" id="KAG2222201.1"/>
    </source>
</evidence>
<comment type="caution">
    <text evidence="7">The sequence shown here is derived from an EMBL/GenBank/DDBJ whole genome shotgun (WGS) entry which is preliminary data.</text>
</comment>
<dbReference type="GO" id="GO:0004340">
    <property type="term" value="F:glucokinase activity"/>
    <property type="evidence" value="ECO:0007669"/>
    <property type="project" value="TreeGrafter"/>
</dbReference>
<dbReference type="GO" id="GO:0008865">
    <property type="term" value="F:fructokinase activity"/>
    <property type="evidence" value="ECO:0007669"/>
    <property type="project" value="TreeGrafter"/>
</dbReference>
<keyword evidence="5" id="KW-0808">Transferase</keyword>
<evidence type="ECO:0000256" key="2">
    <source>
        <dbReference type="ARBA" id="ARBA00005028"/>
    </source>
</evidence>
<comment type="catalytic activity">
    <reaction evidence="4">
        <text>a D-hexose + ATP = a D-hexose 6-phosphate + ADP + H(+)</text>
        <dbReference type="Rhea" id="RHEA:22740"/>
        <dbReference type="ChEBI" id="CHEBI:4194"/>
        <dbReference type="ChEBI" id="CHEBI:15378"/>
        <dbReference type="ChEBI" id="CHEBI:30616"/>
        <dbReference type="ChEBI" id="CHEBI:229467"/>
        <dbReference type="ChEBI" id="CHEBI:456216"/>
        <dbReference type="EC" id="2.7.1.1"/>
    </reaction>
    <physiologicalReaction direction="left-to-right" evidence="4">
        <dbReference type="Rhea" id="RHEA:22741"/>
    </physiologicalReaction>
</comment>
<evidence type="ECO:0000313" key="8">
    <source>
        <dbReference type="Proteomes" id="UP000646827"/>
    </source>
</evidence>
<proteinExistence type="inferred from homology"/>
<evidence type="ECO:0000259" key="6">
    <source>
        <dbReference type="Pfam" id="PF03727"/>
    </source>
</evidence>
<dbReference type="GO" id="GO:0005536">
    <property type="term" value="F:D-glucose binding"/>
    <property type="evidence" value="ECO:0007669"/>
    <property type="project" value="InterPro"/>
</dbReference>
<name>A0A8H7VGK9_9FUNG</name>
<dbReference type="PANTHER" id="PTHR19443:SF16">
    <property type="entry name" value="HEXOKINASE TYPE 1-RELATED"/>
    <property type="match status" value="1"/>
</dbReference>
<dbReference type="EMBL" id="JAEPRB010000089">
    <property type="protein sequence ID" value="KAG2222201.1"/>
    <property type="molecule type" value="Genomic_DNA"/>
</dbReference>
<evidence type="ECO:0000256" key="1">
    <source>
        <dbReference type="ARBA" id="ARBA00004888"/>
    </source>
</evidence>
<dbReference type="PANTHER" id="PTHR19443">
    <property type="entry name" value="HEXOKINASE"/>
    <property type="match status" value="1"/>
</dbReference>
<dbReference type="AlphaFoldDB" id="A0A8H7VGK9"/>
<dbReference type="GO" id="GO:0001678">
    <property type="term" value="P:intracellular glucose homeostasis"/>
    <property type="evidence" value="ECO:0007669"/>
    <property type="project" value="InterPro"/>
</dbReference>
<keyword evidence="8" id="KW-1185">Reference proteome</keyword>
<dbReference type="Proteomes" id="UP000646827">
    <property type="component" value="Unassembled WGS sequence"/>
</dbReference>
<dbReference type="EC" id="2.7.1.-" evidence="5"/>
<comment type="pathway">
    <text evidence="2">Carbohydrate metabolism; hexose metabolism.</text>
</comment>
<dbReference type="InterPro" id="IPR001312">
    <property type="entry name" value="Hexokinase"/>
</dbReference>
<evidence type="ECO:0000256" key="4">
    <source>
        <dbReference type="ARBA" id="ARBA00044613"/>
    </source>
</evidence>
<evidence type="ECO:0000256" key="5">
    <source>
        <dbReference type="RuleBase" id="RU362007"/>
    </source>
</evidence>
<keyword evidence="5" id="KW-0067">ATP-binding</keyword>
<comment type="similarity">
    <text evidence="5">Belongs to the hexokinase family.</text>
</comment>
<dbReference type="OrthoDB" id="419537at2759"/>
<dbReference type="PRINTS" id="PR00475">
    <property type="entry name" value="HEXOKINASE"/>
</dbReference>
<reference evidence="7 8" key="1">
    <citation type="submission" date="2020-12" db="EMBL/GenBank/DDBJ databases">
        <title>Metabolic potential, ecology and presence of endohyphal bacteria is reflected in genomic diversity of Mucoromycotina.</title>
        <authorList>
            <person name="Muszewska A."/>
            <person name="Okrasinska A."/>
            <person name="Steczkiewicz K."/>
            <person name="Drgas O."/>
            <person name="Orlowska M."/>
            <person name="Perlinska-Lenart U."/>
            <person name="Aleksandrzak-Piekarczyk T."/>
            <person name="Szatraj K."/>
            <person name="Zielenkiewicz U."/>
            <person name="Pilsyk S."/>
            <person name="Malc E."/>
            <person name="Mieczkowski P."/>
            <person name="Kruszewska J.S."/>
            <person name="Biernat P."/>
            <person name="Pawlowska J."/>
        </authorList>
    </citation>
    <scope>NUCLEOTIDE SEQUENCE [LARGE SCALE GENOMIC DNA]</scope>
    <source>
        <strain evidence="7 8">CBS 142.35</strain>
    </source>
</reference>
<dbReference type="GO" id="GO:0005739">
    <property type="term" value="C:mitochondrion"/>
    <property type="evidence" value="ECO:0007669"/>
    <property type="project" value="TreeGrafter"/>
</dbReference>
<accession>A0A8H7VGK9</accession>
<dbReference type="SUPFAM" id="SSF53067">
    <property type="entry name" value="Actin-like ATPase domain"/>
    <property type="match status" value="1"/>
</dbReference>
<comment type="pathway">
    <text evidence="1">Carbohydrate degradation; glycolysis; D-glyceraldehyde 3-phosphate and glycerone phosphate from D-glucose: step 1/4.</text>
</comment>
<dbReference type="GO" id="GO:0006096">
    <property type="term" value="P:glycolytic process"/>
    <property type="evidence" value="ECO:0007669"/>
    <property type="project" value="UniProtKB-KW"/>
</dbReference>